<organism evidence="6 7">
    <name type="scientific">Paenibacillus konkukensis</name>
    <dbReference type="NCBI Taxonomy" id="2020716"/>
    <lineage>
        <taxon>Bacteria</taxon>
        <taxon>Bacillati</taxon>
        <taxon>Bacillota</taxon>
        <taxon>Bacilli</taxon>
        <taxon>Bacillales</taxon>
        <taxon>Paenibacillaceae</taxon>
        <taxon>Paenibacillus</taxon>
    </lineage>
</organism>
<evidence type="ECO:0000256" key="1">
    <source>
        <dbReference type="ARBA" id="ARBA00023015"/>
    </source>
</evidence>
<dbReference type="PROSITE" id="PS01124">
    <property type="entry name" value="HTH_ARAC_FAMILY_2"/>
    <property type="match status" value="1"/>
</dbReference>
<dbReference type="EMBL" id="CP027059">
    <property type="protein sequence ID" value="UQZ86311.1"/>
    <property type="molecule type" value="Genomic_DNA"/>
</dbReference>
<dbReference type="Pfam" id="PF12833">
    <property type="entry name" value="HTH_18"/>
    <property type="match status" value="1"/>
</dbReference>
<reference evidence="6" key="2">
    <citation type="journal article" date="2021" name="J Anim Sci Technol">
        <title>Complete genome sequence of Paenibacillus konkukensis sp. nov. SK3146 as a potential probiotic strain.</title>
        <authorList>
            <person name="Jung H.I."/>
            <person name="Park S."/>
            <person name="Niu K.M."/>
            <person name="Lee S.W."/>
            <person name="Kothari D."/>
            <person name="Yi K.J."/>
            <person name="Kim S.K."/>
        </authorList>
    </citation>
    <scope>NUCLEOTIDE SEQUENCE</scope>
    <source>
        <strain evidence="6">SK3146</strain>
    </source>
</reference>
<dbReference type="PANTHER" id="PTHR43280:SF2">
    <property type="entry name" value="HTH-TYPE TRANSCRIPTIONAL REGULATOR EXSA"/>
    <property type="match status" value="1"/>
</dbReference>
<dbReference type="PANTHER" id="PTHR43280">
    <property type="entry name" value="ARAC-FAMILY TRANSCRIPTIONAL REGULATOR"/>
    <property type="match status" value="1"/>
</dbReference>
<evidence type="ECO:0000313" key="7">
    <source>
        <dbReference type="Proteomes" id="UP001057134"/>
    </source>
</evidence>
<dbReference type="SUPFAM" id="SSF46689">
    <property type="entry name" value="Homeodomain-like"/>
    <property type="match status" value="2"/>
</dbReference>
<accession>A0ABY4RUN1</accession>
<keyword evidence="4" id="KW-0812">Transmembrane</keyword>
<keyword evidence="3" id="KW-0804">Transcription</keyword>
<evidence type="ECO:0000259" key="5">
    <source>
        <dbReference type="PROSITE" id="PS01124"/>
    </source>
</evidence>
<evidence type="ECO:0000256" key="4">
    <source>
        <dbReference type="SAM" id="Phobius"/>
    </source>
</evidence>
<feature type="domain" description="HTH araC/xylS-type" evidence="5">
    <location>
        <begin position="653"/>
        <end position="751"/>
    </location>
</feature>
<protein>
    <submittedName>
        <fullName evidence="6">HTH-type transcriptional regulator YesS</fullName>
    </submittedName>
</protein>
<keyword evidence="7" id="KW-1185">Reference proteome</keyword>
<dbReference type="Pfam" id="PF17853">
    <property type="entry name" value="GGDEF_2"/>
    <property type="match status" value="1"/>
</dbReference>
<evidence type="ECO:0000313" key="6">
    <source>
        <dbReference type="EMBL" id="UQZ86311.1"/>
    </source>
</evidence>
<keyword evidence="4" id="KW-0472">Membrane</keyword>
<dbReference type="InterPro" id="IPR041522">
    <property type="entry name" value="CdaR_GGDEF"/>
</dbReference>
<keyword evidence="1" id="KW-0805">Transcription regulation</keyword>
<evidence type="ECO:0000256" key="2">
    <source>
        <dbReference type="ARBA" id="ARBA00023125"/>
    </source>
</evidence>
<dbReference type="InterPro" id="IPR009057">
    <property type="entry name" value="Homeodomain-like_sf"/>
</dbReference>
<feature type="transmembrane region" description="Helical" evidence="4">
    <location>
        <begin position="20"/>
        <end position="40"/>
    </location>
</feature>
<sequence>MRLSRGIFRKNVFRKHLALFLITILVPTCLFLGVYMYGYANNVKESIVSASNNDMDRVSRNLDIFFENTDRIALQASLNPSIVEMLNRPFEKSAYDFFVVKELLRGWTSYNSLFQSVYIHILQNNKVLTTNEGLYSLNDFYDAAFIHEMDRLGRSRYAVWTGVRRFHESTGVNTVDSDVLTFVRIVPVTEQTPLGVLYINFNKDVFLQTIEHLSPDSLGNIVVIDPQNRLASGPVDGLDAEAVARELQPGQTRTDVLGHGPNKYFITASKSAVNGWTLLNLTPYEAYSGQMSHILLKVSGIFAAVLALGIGLAYLFASILYGPWRRVEERLQGYVLKTFEASKGDVYAVVDHAIHNLIDTIRHNEPVLRDHLVRDLFHYPHPQDDRTLRDRFAEWGVPFEHPYFIVIVISGELRIADRENESRYNLVLYSLAEELLNTRFQAAGSVLGKVQFAFLLNTERSELQEETIHDLEACCQDIVTKAREHLDVSMHFCIGGVRPLHRVHEAYEQARRVMAYKAFLSHSGIFYANEWNEPQQFEYPASYQKLLLNTLMTGNREQAEELISDLFHRYIHNSRYPLPKLQQMLVMLMSHIMSSLAQEGYDIGPLVDEAGLLNLQTSGNSLELQAFISNQLKSVMDYLEAVREQRQISPYIRQALTYIEGKYKENISISDIAAAIGISSGHLSRLFKAEVGKPPLEYLTEYRLEQGKQLLVDSAQSLNQISEAIGYNDVHTFIRFFKKYEGTTPGEYRKQWM</sequence>
<dbReference type="RefSeq" id="WP_249861856.1">
    <property type="nucleotide sequence ID" value="NZ_CP027059.1"/>
</dbReference>
<dbReference type="InterPro" id="IPR018060">
    <property type="entry name" value="HTH_AraC"/>
</dbReference>
<dbReference type="SMART" id="SM00342">
    <property type="entry name" value="HTH_ARAC"/>
    <property type="match status" value="1"/>
</dbReference>
<evidence type="ECO:0000256" key="3">
    <source>
        <dbReference type="ARBA" id="ARBA00023163"/>
    </source>
</evidence>
<proteinExistence type="predicted"/>
<dbReference type="PROSITE" id="PS00041">
    <property type="entry name" value="HTH_ARAC_FAMILY_1"/>
    <property type="match status" value="1"/>
</dbReference>
<dbReference type="InterPro" id="IPR018062">
    <property type="entry name" value="HTH_AraC-typ_CS"/>
</dbReference>
<name>A0ABY4RUN1_9BACL</name>
<reference evidence="6" key="1">
    <citation type="submission" date="2018-02" db="EMBL/GenBank/DDBJ databases">
        <authorList>
            <person name="Kim S.-K."/>
            <person name="Jung H.-I."/>
            <person name="Lee S.-W."/>
        </authorList>
    </citation>
    <scope>NUCLEOTIDE SEQUENCE</scope>
    <source>
        <strain evidence="6">SK3146</strain>
    </source>
</reference>
<dbReference type="Gene3D" id="1.10.10.60">
    <property type="entry name" value="Homeodomain-like"/>
    <property type="match status" value="2"/>
</dbReference>
<dbReference type="Proteomes" id="UP001057134">
    <property type="component" value="Chromosome"/>
</dbReference>
<keyword evidence="4" id="KW-1133">Transmembrane helix</keyword>
<gene>
    <name evidence="6" type="primary">yesS_59</name>
    <name evidence="6" type="ORF">SK3146_05604</name>
</gene>
<keyword evidence="2" id="KW-0238">DNA-binding</keyword>
<feature type="transmembrane region" description="Helical" evidence="4">
    <location>
        <begin position="300"/>
        <end position="321"/>
    </location>
</feature>